<gene>
    <name evidence="2" type="ORF">M409DRAFT_22467</name>
</gene>
<evidence type="ECO:0000313" key="2">
    <source>
        <dbReference type="EMBL" id="KAF2167029.1"/>
    </source>
</evidence>
<feature type="domain" description="N-acetyltransferase" evidence="1">
    <location>
        <begin position="20"/>
        <end position="192"/>
    </location>
</feature>
<dbReference type="InterPro" id="IPR000182">
    <property type="entry name" value="GNAT_dom"/>
</dbReference>
<organism evidence="2 3">
    <name type="scientific">Zasmidium cellare ATCC 36951</name>
    <dbReference type="NCBI Taxonomy" id="1080233"/>
    <lineage>
        <taxon>Eukaryota</taxon>
        <taxon>Fungi</taxon>
        <taxon>Dikarya</taxon>
        <taxon>Ascomycota</taxon>
        <taxon>Pezizomycotina</taxon>
        <taxon>Dothideomycetes</taxon>
        <taxon>Dothideomycetidae</taxon>
        <taxon>Mycosphaerellales</taxon>
        <taxon>Mycosphaerellaceae</taxon>
        <taxon>Zasmidium</taxon>
    </lineage>
</organism>
<dbReference type="GO" id="GO:0016747">
    <property type="term" value="F:acyltransferase activity, transferring groups other than amino-acyl groups"/>
    <property type="evidence" value="ECO:0007669"/>
    <property type="project" value="InterPro"/>
</dbReference>
<dbReference type="OrthoDB" id="4738875at2759"/>
<evidence type="ECO:0000259" key="1">
    <source>
        <dbReference type="PROSITE" id="PS51186"/>
    </source>
</evidence>
<dbReference type="Gene3D" id="3.40.630.30">
    <property type="match status" value="1"/>
</dbReference>
<dbReference type="RefSeq" id="XP_033667918.1">
    <property type="nucleotide sequence ID" value="XM_033806346.1"/>
</dbReference>
<dbReference type="Pfam" id="PF13508">
    <property type="entry name" value="Acetyltransf_7"/>
    <property type="match status" value="1"/>
</dbReference>
<dbReference type="Proteomes" id="UP000799537">
    <property type="component" value="Unassembled WGS sequence"/>
</dbReference>
<dbReference type="PANTHER" id="PTHR42791:SF1">
    <property type="entry name" value="N-ACETYLTRANSFERASE DOMAIN-CONTAINING PROTEIN"/>
    <property type="match status" value="1"/>
</dbReference>
<accession>A0A6A6CMQ8</accession>
<reference evidence="2" key="1">
    <citation type="journal article" date="2020" name="Stud. Mycol.">
        <title>101 Dothideomycetes genomes: a test case for predicting lifestyles and emergence of pathogens.</title>
        <authorList>
            <person name="Haridas S."/>
            <person name="Albert R."/>
            <person name="Binder M."/>
            <person name="Bloem J."/>
            <person name="Labutti K."/>
            <person name="Salamov A."/>
            <person name="Andreopoulos B."/>
            <person name="Baker S."/>
            <person name="Barry K."/>
            <person name="Bills G."/>
            <person name="Bluhm B."/>
            <person name="Cannon C."/>
            <person name="Castanera R."/>
            <person name="Culley D."/>
            <person name="Daum C."/>
            <person name="Ezra D."/>
            <person name="Gonzalez J."/>
            <person name="Henrissat B."/>
            <person name="Kuo A."/>
            <person name="Liang C."/>
            <person name="Lipzen A."/>
            <person name="Lutzoni F."/>
            <person name="Magnuson J."/>
            <person name="Mondo S."/>
            <person name="Nolan M."/>
            <person name="Ohm R."/>
            <person name="Pangilinan J."/>
            <person name="Park H.-J."/>
            <person name="Ramirez L."/>
            <person name="Alfaro M."/>
            <person name="Sun H."/>
            <person name="Tritt A."/>
            <person name="Yoshinaga Y."/>
            <person name="Zwiers L.-H."/>
            <person name="Turgeon B."/>
            <person name="Goodwin S."/>
            <person name="Spatafora J."/>
            <person name="Crous P."/>
            <person name="Grigoriev I."/>
        </authorList>
    </citation>
    <scope>NUCLEOTIDE SEQUENCE</scope>
    <source>
        <strain evidence="2">ATCC 36951</strain>
    </source>
</reference>
<keyword evidence="3" id="KW-1185">Reference proteome</keyword>
<dbReference type="InterPro" id="IPR016181">
    <property type="entry name" value="Acyl_CoA_acyltransferase"/>
</dbReference>
<dbReference type="PROSITE" id="PS51186">
    <property type="entry name" value="GNAT"/>
    <property type="match status" value="1"/>
</dbReference>
<proteinExistence type="predicted"/>
<dbReference type="InterPro" id="IPR052523">
    <property type="entry name" value="Trichothecene_AcTrans"/>
</dbReference>
<evidence type="ECO:0000313" key="3">
    <source>
        <dbReference type="Proteomes" id="UP000799537"/>
    </source>
</evidence>
<sequence length="192" mass="21170">MSPTPISISRAVPADIVNLVTIRRAAYATDRLHALGLPSPMTPSQKQAYLYCQLATMEIRFTLSNRYYFKAVDSSSGKTVGFSCWNALEGDSKGAEGGEGPVMPSLPGFVDSKVFDEIGKKFKEAKERIVGGRGDFWYLQAMIVSPSHQKRGMGTQLLKHGLRELVDRDGLDCYLEASEVAARLYERNGFVP</sequence>
<protein>
    <recommendedName>
        <fullName evidence="1">N-acetyltransferase domain-containing protein</fullName>
    </recommendedName>
</protein>
<dbReference type="GeneID" id="54559618"/>
<dbReference type="AlphaFoldDB" id="A0A6A6CMQ8"/>
<dbReference type="SUPFAM" id="SSF55729">
    <property type="entry name" value="Acyl-CoA N-acyltransferases (Nat)"/>
    <property type="match status" value="1"/>
</dbReference>
<dbReference type="PANTHER" id="PTHR42791">
    <property type="entry name" value="GNAT FAMILY ACETYLTRANSFERASE"/>
    <property type="match status" value="1"/>
</dbReference>
<dbReference type="EMBL" id="ML993594">
    <property type="protein sequence ID" value="KAF2167029.1"/>
    <property type="molecule type" value="Genomic_DNA"/>
</dbReference>
<dbReference type="CDD" id="cd04301">
    <property type="entry name" value="NAT_SF"/>
    <property type="match status" value="1"/>
</dbReference>
<name>A0A6A6CMQ8_ZASCE</name>